<dbReference type="AlphaFoldDB" id="A0A1M7RQX3"/>
<evidence type="ECO:0000313" key="3">
    <source>
        <dbReference type="EMBL" id="SHN48506.1"/>
    </source>
</evidence>
<organism evidence="3 4">
    <name type="scientific">Fervidobacterium gondwanense DSM 13020</name>
    <dbReference type="NCBI Taxonomy" id="1121883"/>
    <lineage>
        <taxon>Bacteria</taxon>
        <taxon>Thermotogati</taxon>
        <taxon>Thermotogota</taxon>
        <taxon>Thermotogae</taxon>
        <taxon>Thermotogales</taxon>
        <taxon>Fervidobacteriaceae</taxon>
        <taxon>Fervidobacterium</taxon>
    </lineage>
</organism>
<dbReference type="InterPro" id="IPR018649">
    <property type="entry name" value="SHOCT"/>
</dbReference>
<keyword evidence="1" id="KW-0472">Membrane</keyword>
<evidence type="ECO:0000259" key="2">
    <source>
        <dbReference type="Pfam" id="PF09851"/>
    </source>
</evidence>
<dbReference type="EMBL" id="FRDJ01000001">
    <property type="protein sequence ID" value="SHN48506.1"/>
    <property type="molecule type" value="Genomic_DNA"/>
</dbReference>
<keyword evidence="4" id="KW-1185">Reference proteome</keyword>
<reference evidence="4" key="1">
    <citation type="submission" date="2016-12" db="EMBL/GenBank/DDBJ databases">
        <authorList>
            <person name="Varghese N."/>
            <person name="Submissions S."/>
        </authorList>
    </citation>
    <scope>NUCLEOTIDE SEQUENCE [LARGE SCALE GENOMIC DNA]</scope>
    <source>
        <strain evidence="4">DSM 13020</strain>
    </source>
</reference>
<dbReference type="Proteomes" id="UP000184207">
    <property type="component" value="Unassembled WGS sequence"/>
</dbReference>
<dbReference type="Pfam" id="PF09851">
    <property type="entry name" value="SHOCT"/>
    <property type="match status" value="1"/>
</dbReference>
<dbReference type="RefSeq" id="WP_072757060.1">
    <property type="nucleotide sequence ID" value="NZ_FRDJ01000001.1"/>
</dbReference>
<sequence>MMRWWYGFPAFGAGCGGWFGALWWLKPIISFGLFILAVYIIYRLFFAKGVFLRHKSEAIQILDERFARGEITEEEYRKMKSLLEENNHR</sequence>
<feature type="transmembrane region" description="Helical" evidence="1">
    <location>
        <begin position="28"/>
        <end position="46"/>
    </location>
</feature>
<proteinExistence type="predicted"/>
<feature type="domain" description="SHOCT" evidence="2">
    <location>
        <begin position="57"/>
        <end position="83"/>
    </location>
</feature>
<name>A0A1M7RQX3_FERGO</name>
<protein>
    <submittedName>
        <fullName evidence="3">Putative membrane protein</fullName>
    </submittedName>
</protein>
<keyword evidence="1" id="KW-0812">Transmembrane</keyword>
<dbReference type="PROSITE" id="PS51257">
    <property type="entry name" value="PROKAR_LIPOPROTEIN"/>
    <property type="match status" value="1"/>
</dbReference>
<evidence type="ECO:0000313" key="4">
    <source>
        <dbReference type="Proteomes" id="UP000184207"/>
    </source>
</evidence>
<accession>A0A1M7RQX3</accession>
<keyword evidence="1" id="KW-1133">Transmembrane helix</keyword>
<gene>
    <name evidence="3" type="ORF">SAMN02745226_00002</name>
</gene>
<evidence type="ECO:0000256" key="1">
    <source>
        <dbReference type="SAM" id="Phobius"/>
    </source>
</evidence>